<protein>
    <submittedName>
        <fullName evidence="2">Uncharacterized protein</fullName>
    </submittedName>
</protein>
<evidence type="ECO:0000313" key="2">
    <source>
        <dbReference type="EMBL" id="GAA2629225.1"/>
    </source>
</evidence>
<name>A0ABN3QL00_9ACTN</name>
<dbReference type="EMBL" id="BAAARJ010000018">
    <property type="protein sequence ID" value="GAA2629225.1"/>
    <property type="molecule type" value="Genomic_DNA"/>
</dbReference>
<reference evidence="2 3" key="1">
    <citation type="journal article" date="2019" name="Int. J. Syst. Evol. Microbiol.">
        <title>The Global Catalogue of Microorganisms (GCM) 10K type strain sequencing project: providing services to taxonomists for standard genome sequencing and annotation.</title>
        <authorList>
            <consortium name="The Broad Institute Genomics Platform"/>
            <consortium name="The Broad Institute Genome Sequencing Center for Infectious Disease"/>
            <person name="Wu L."/>
            <person name="Ma J."/>
        </authorList>
    </citation>
    <scope>NUCLEOTIDE SEQUENCE [LARGE SCALE GENOMIC DNA]</scope>
    <source>
        <strain evidence="2 3">JCM 16373</strain>
    </source>
</reference>
<keyword evidence="3" id="KW-1185">Reference proteome</keyword>
<organism evidence="2 3">
    <name type="scientific">Streptomyces axinellae</name>
    <dbReference type="NCBI Taxonomy" id="552788"/>
    <lineage>
        <taxon>Bacteria</taxon>
        <taxon>Bacillati</taxon>
        <taxon>Actinomycetota</taxon>
        <taxon>Actinomycetes</taxon>
        <taxon>Kitasatosporales</taxon>
        <taxon>Streptomycetaceae</taxon>
        <taxon>Streptomyces</taxon>
    </lineage>
</organism>
<evidence type="ECO:0000313" key="3">
    <source>
        <dbReference type="Proteomes" id="UP001501447"/>
    </source>
</evidence>
<gene>
    <name evidence="2" type="ORF">GCM10009863_50610</name>
</gene>
<dbReference type="Proteomes" id="UP001501447">
    <property type="component" value="Unassembled WGS sequence"/>
</dbReference>
<proteinExistence type="predicted"/>
<sequence length="72" mass="8002">MLYSRSVPRVKANSAWSEERLARRRAAGHQGRGVRVQRAVDPPQFRQPAHEAGCRRGQRAGQPARLSGILAD</sequence>
<accession>A0ABN3QL00</accession>
<feature type="region of interest" description="Disordered" evidence="1">
    <location>
        <begin position="46"/>
        <end position="72"/>
    </location>
</feature>
<comment type="caution">
    <text evidence="2">The sequence shown here is derived from an EMBL/GenBank/DDBJ whole genome shotgun (WGS) entry which is preliminary data.</text>
</comment>
<evidence type="ECO:0000256" key="1">
    <source>
        <dbReference type="SAM" id="MobiDB-lite"/>
    </source>
</evidence>